<reference evidence="2" key="1">
    <citation type="submission" date="2018-02" db="EMBL/GenBank/DDBJ databases">
        <title>Rhizophora mucronata_Transcriptome.</title>
        <authorList>
            <person name="Meera S.P."/>
            <person name="Sreeshan A."/>
            <person name="Augustine A."/>
        </authorList>
    </citation>
    <scope>NUCLEOTIDE SEQUENCE</scope>
    <source>
        <tissue evidence="2">Leaf</tissue>
    </source>
</reference>
<accession>A0A2P2NI01</accession>
<dbReference type="AlphaFoldDB" id="A0A2P2NI01"/>
<name>A0A2P2NI01_RHIMU</name>
<sequence>MHINSTHVAHVKPSHQTAKDNSFKNRRTEDREHG</sequence>
<feature type="compositionally biased region" description="Basic and acidic residues" evidence="1">
    <location>
        <begin position="17"/>
        <end position="34"/>
    </location>
</feature>
<organism evidence="2">
    <name type="scientific">Rhizophora mucronata</name>
    <name type="common">Asiatic mangrove</name>
    <dbReference type="NCBI Taxonomy" id="61149"/>
    <lineage>
        <taxon>Eukaryota</taxon>
        <taxon>Viridiplantae</taxon>
        <taxon>Streptophyta</taxon>
        <taxon>Embryophyta</taxon>
        <taxon>Tracheophyta</taxon>
        <taxon>Spermatophyta</taxon>
        <taxon>Magnoliopsida</taxon>
        <taxon>eudicotyledons</taxon>
        <taxon>Gunneridae</taxon>
        <taxon>Pentapetalae</taxon>
        <taxon>rosids</taxon>
        <taxon>fabids</taxon>
        <taxon>Malpighiales</taxon>
        <taxon>Rhizophoraceae</taxon>
        <taxon>Rhizophora</taxon>
    </lineage>
</organism>
<evidence type="ECO:0000313" key="2">
    <source>
        <dbReference type="EMBL" id="MBX42115.1"/>
    </source>
</evidence>
<evidence type="ECO:0000256" key="1">
    <source>
        <dbReference type="SAM" id="MobiDB-lite"/>
    </source>
</evidence>
<feature type="region of interest" description="Disordered" evidence="1">
    <location>
        <begin position="1"/>
        <end position="34"/>
    </location>
</feature>
<protein>
    <submittedName>
        <fullName evidence="2">Uncharacterized protein</fullName>
    </submittedName>
</protein>
<proteinExistence type="predicted"/>
<dbReference type="EMBL" id="GGEC01061631">
    <property type="protein sequence ID" value="MBX42115.1"/>
    <property type="molecule type" value="Transcribed_RNA"/>
</dbReference>